<gene>
    <name evidence="2" type="ORF">LXT12_23335</name>
</gene>
<dbReference type="InterPro" id="IPR000182">
    <property type="entry name" value="GNAT_dom"/>
</dbReference>
<dbReference type="PANTHER" id="PTHR43792:SF1">
    <property type="entry name" value="N-ACETYLTRANSFERASE DOMAIN-CONTAINING PROTEIN"/>
    <property type="match status" value="1"/>
</dbReference>
<dbReference type="Gene3D" id="3.40.630.30">
    <property type="match status" value="1"/>
</dbReference>
<accession>A0ABS8XH44</accession>
<name>A0ABS8XH44_9BURK</name>
<dbReference type="EMBL" id="JAJTWT010000014">
    <property type="protein sequence ID" value="MCE4540189.1"/>
    <property type="molecule type" value="Genomic_DNA"/>
</dbReference>
<proteinExistence type="predicted"/>
<evidence type="ECO:0000313" key="2">
    <source>
        <dbReference type="EMBL" id="MCE4540189.1"/>
    </source>
</evidence>
<reference evidence="2 3" key="1">
    <citation type="submission" date="2021-12" db="EMBL/GenBank/DDBJ databases">
        <title>Genome seq of p7.</title>
        <authorList>
            <person name="Seo T."/>
        </authorList>
    </citation>
    <scope>NUCLEOTIDE SEQUENCE [LARGE SCALE GENOMIC DNA]</scope>
    <source>
        <strain evidence="2 3">P7</strain>
    </source>
</reference>
<organism evidence="2 3">
    <name type="scientific">Pelomonas caseinilytica</name>
    <dbReference type="NCBI Taxonomy" id="2906763"/>
    <lineage>
        <taxon>Bacteria</taxon>
        <taxon>Pseudomonadati</taxon>
        <taxon>Pseudomonadota</taxon>
        <taxon>Betaproteobacteria</taxon>
        <taxon>Burkholderiales</taxon>
        <taxon>Sphaerotilaceae</taxon>
        <taxon>Roseateles</taxon>
    </lineage>
</organism>
<evidence type="ECO:0000259" key="1">
    <source>
        <dbReference type="PROSITE" id="PS51186"/>
    </source>
</evidence>
<dbReference type="RefSeq" id="WP_233394704.1">
    <property type="nucleotide sequence ID" value="NZ_JAJTWT010000014.1"/>
</dbReference>
<dbReference type="Pfam" id="PF13302">
    <property type="entry name" value="Acetyltransf_3"/>
    <property type="match status" value="1"/>
</dbReference>
<dbReference type="Proteomes" id="UP001201463">
    <property type="component" value="Unassembled WGS sequence"/>
</dbReference>
<evidence type="ECO:0000313" key="3">
    <source>
        <dbReference type="Proteomes" id="UP001201463"/>
    </source>
</evidence>
<comment type="caution">
    <text evidence="2">The sequence shown here is derived from an EMBL/GenBank/DDBJ whole genome shotgun (WGS) entry which is preliminary data.</text>
</comment>
<sequence>MKLRRLTAADLADFQAYRHDPEVGRWQGWTPRPDAEALAFLEEMAAIPLFQPGQWTQLGIADEATGRLLGDIGINLAADGRDAEFGFTLARGAQGRGIASAAILAAIDMVFGQTPAERIHAQTDARNTACIRLLERLGARCVQRIVTEFRGEPCIEWRYELARRHR</sequence>
<dbReference type="PROSITE" id="PS51186">
    <property type="entry name" value="GNAT"/>
    <property type="match status" value="1"/>
</dbReference>
<feature type="domain" description="N-acetyltransferase" evidence="1">
    <location>
        <begin position="1"/>
        <end position="162"/>
    </location>
</feature>
<protein>
    <submittedName>
        <fullName evidence="2">GNAT family N-acetyltransferase</fullName>
    </submittedName>
</protein>
<dbReference type="InterPro" id="IPR016181">
    <property type="entry name" value="Acyl_CoA_acyltransferase"/>
</dbReference>
<dbReference type="SUPFAM" id="SSF55729">
    <property type="entry name" value="Acyl-CoA N-acyltransferases (Nat)"/>
    <property type="match status" value="1"/>
</dbReference>
<dbReference type="PANTHER" id="PTHR43792">
    <property type="entry name" value="GNAT FAMILY, PUTATIVE (AFU_ORTHOLOGUE AFUA_3G00765)-RELATED-RELATED"/>
    <property type="match status" value="1"/>
</dbReference>
<keyword evidence="3" id="KW-1185">Reference proteome</keyword>
<dbReference type="InterPro" id="IPR051531">
    <property type="entry name" value="N-acetyltransferase"/>
</dbReference>